<dbReference type="Proteomes" id="UP000757900">
    <property type="component" value="Unassembled WGS sequence"/>
</dbReference>
<protein>
    <recommendedName>
        <fullName evidence="1">Imm-5-like domain-containing protein</fullName>
    </recommendedName>
</protein>
<feature type="domain" description="Imm-5-like" evidence="1">
    <location>
        <begin position="22"/>
        <end position="149"/>
    </location>
</feature>
<comment type="caution">
    <text evidence="2">The sequence shown here is derived from an EMBL/GenBank/DDBJ whole genome shotgun (WGS) entry which is preliminary data.</text>
</comment>
<evidence type="ECO:0000313" key="3">
    <source>
        <dbReference type="Proteomes" id="UP000757900"/>
    </source>
</evidence>
<evidence type="ECO:0000259" key="1">
    <source>
        <dbReference type="Pfam" id="PF21805"/>
    </source>
</evidence>
<name>A0A929MP52_ABIDE</name>
<organism evidence="2 3">
    <name type="scientific">Abiotrophia defectiva</name>
    <name type="common">Streptococcus defectivus</name>
    <dbReference type="NCBI Taxonomy" id="46125"/>
    <lineage>
        <taxon>Bacteria</taxon>
        <taxon>Bacillati</taxon>
        <taxon>Bacillota</taxon>
        <taxon>Bacilli</taxon>
        <taxon>Lactobacillales</taxon>
        <taxon>Aerococcaceae</taxon>
        <taxon>Abiotrophia</taxon>
    </lineage>
</organism>
<dbReference type="EMBL" id="JABZFV010000059">
    <property type="protein sequence ID" value="MBF0934734.1"/>
    <property type="molecule type" value="Genomic_DNA"/>
</dbReference>
<accession>A0A929MP52</accession>
<dbReference type="Pfam" id="PF21805">
    <property type="entry name" value="Imm5_like"/>
    <property type="match status" value="1"/>
</dbReference>
<proteinExistence type="predicted"/>
<dbReference type="InterPro" id="IPR048667">
    <property type="entry name" value="Imm5-like"/>
</dbReference>
<gene>
    <name evidence="2" type="ORF">HXK00_03700</name>
</gene>
<reference evidence="2" key="1">
    <citation type="submission" date="2020-04" db="EMBL/GenBank/DDBJ databases">
        <title>Deep metagenomics examines the oral microbiome during advanced dental caries in children, revealing novel taxa and co-occurrences with host molecules.</title>
        <authorList>
            <person name="Baker J.L."/>
            <person name="Morton J.T."/>
            <person name="Dinis M."/>
            <person name="Alvarez R."/>
            <person name="Tran N.C."/>
            <person name="Knight R."/>
            <person name="Edlund A."/>
        </authorList>
    </citation>
    <scope>NUCLEOTIDE SEQUENCE</scope>
    <source>
        <strain evidence="2">JCVI_23_bin.16</strain>
    </source>
</reference>
<dbReference type="AlphaFoldDB" id="A0A929MP52"/>
<evidence type="ECO:0000313" key="2">
    <source>
        <dbReference type="EMBL" id="MBF0934734.1"/>
    </source>
</evidence>
<sequence length="156" mass="17793">MTRRKIKLLDSDDLRNQLNSYYQAASQETCARFGRDLVEHLIELTGFKVGQEPDVEAGWAVSQACLASQARMHDVRQAGFKIHALAKQAENPLEQALLRVIGHAVATAHMKEHAMVASDYAIKLINLAYPDDLSAVQKERQWQLDWWQDKTNYDRT</sequence>